<protein>
    <recommendedName>
        <fullName evidence="3">DNA polymerase alpha subunit B</fullName>
    </recommendedName>
</protein>
<dbReference type="EMBL" id="CAJZBQ010000053">
    <property type="protein sequence ID" value="CAG9331171.1"/>
    <property type="molecule type" value="Genomic_DNA"/>
</dbReference>
<dbReference type="InterPro" id="IPR016722">
    <property type="entry name" value="DNA_pol_alpha_bsu"/>
</dbReference>
<dbReference type="Proteomes" id="UP001162131">
    <property type="component" value="Unassembled WGS sequence"/>
</dbReference>
<feature type="domain" description="DNA polymerase alpha/delta/epsilon subunit B" evidence="6">
    <location>
        <begin position="245"/>
        <end position="437"/>
    </location>
</feature>
<dbReference type="Pfam" id="PF04042">
    <property type="entry name" value="DNA_pol_E_B"/>
    <property type="match status" value="1"/>
</dbReference>
<dbReference type="Gene3D" id="3.60.21.60">
    <property type="match status" value="1"/>
</dbReference>
<evidence type="ECO:0000256" key="1">
    <source>
        <dbReference type="ARBA" id="ARBA00004123"/>
    </source>
</evidence>
<gene>
    <name evidence="8" type="ORF">BSTOLATCC_MIC53249</name>
</gene>
<evidence type="ECO:0000256" key="4">
    <source>
        <dbReference type="ARBA" id="ARBA00022705"/>
    </source>
</evidence>
<evidence type="ECO:0000313" key="8">
    <source>
        <dbReference type="EMBL" id="CAG9331171.1"/>
    </source>
</evidence>
<dbReference type="GO" id="GO:0003677">
    <property type="term" value="F:DNA binding"/>
    <property type="evidence" value="ECO:0007669"/>
    <property type="project" value="InterPro"/>
</dbReference>
<evidence type="ECO:0000256" key="2">
    <source>
        <dbReference type="ARBA" id="ARBA00007299"/>
    </source>
</evidence>
<evidence type="ECO:0000313" key="9">
    <source>
        <dbReference type="Proteomes" id="UP001162131"/>
    </source>
</evidence>
<evidence type="ECO:0000259" key="6">
    <source>
        <dbReference type="Pfam" id="PF04042"/>
    </source>
</evidence>
<dbReference type="GO" id="GO:0005658">
    <property type="term" value="C:alpha DNA polymerase:primase complex"/>
    <property type="evidence" value="ECO:0007669"/>
    <property type="project" value="TreeGrafter"/>
</dbReference>
<comment type="similarity">
    <text evidence="2">Belongs to the DNA polymerase alpha subunit B family.</text>
</comment>
<keyword evidence="4" id="KW-0235">DNA replication</keyword>
<comment type="caution">
    <text evidence="8">The sequence shown here is derived from an EMBL/GenBank/DDBJ whole genome shotgun (WGS) entry which is preliminary data.</text>
</comment>
<dbReference type="GO" id="GO:0006270">
    <property type="term" value="P:DNA replication initiation"/>
    <property type="evidence" value="ECO:0007669"/>
    <property type="project" value="TreeGrafter"/>
</dbReference>
<keyword evidence="9" id="KW-1185">Reference proteome</keyword>
<sequence>MAGINFASEEDRERYEEIVRMTNASRQQINDELEAIFMNKKAQVVNSSITAELQKILKKYEGNKKKPAVALSANKATLATRNVAYQYVPDNFNFIFEAPNTAKIMPKVLNTWNGYYFGEPSAMATQELENQLEKMTRRYKDSFGIEEFQRLTQMSGQETISVVGRVCIDDRDEKNDIYLEDISSSVALDLKALPEYVLFNGQIIIAKGTCDSFVFSAEQIGTEINLEWIDRKSSEWAYNEPPVIVAVAAGPFTDPDNLEYLPLQRFIDTIANNVNSLILIGPLVDAEHRIIKCQQINSQFLNVENGTYEDLFNALSNYINSRFKEVIIVPSIREMTHFYPLPQPPYDGMSASNPCTLKIKDVTIGIVPYDLWKEVISSSTYKSRSMINKIEVASHQILHQLSYLPVYPSDLPVEYAHYSKFQLDNPPHIILTSSSMALQTFREGGTICVNIQNLLKSPGQVTYCLINIASPMVNQERIAVKIVKDSFQ</sequence>
<dbReference type="AlphaFoldDB" id="A0AAU9JXT6"/>
<proteinExistence type="inferred from homology"/>
<evidence type="ECO:0000259" key="7">
    <source>
        <dbReference type="Pfam" id="PF22062"/>
    </source>
</evidence>
<feature type="domain" description="DNA polymerase alpha subunit B OB" evidence="7">
    <location>
        <begin position="128"/>
        <end position="210"/>
    </location>
</feature>
<dbReference type="PANTHER" id="PTHR23061">
    <property type="entry name" value="DNA POLYMERASE 2 ALPHA 70 KDA SUBUNIT"/>
    <property type="match status" value="1"/>
</dbReference>
<organism evidence="8 9">
    <name type="scientific">Blepharisma stoltei</name>
    <dbReference type="NCBI Taxonomy" id="1481888"/>
    <lineage>
        <taxon>Eukaryota</taxon>
        <taxon>Sar</taxon>
        <taxon>Alveolata</taxon>
        <taxon>Ciliophora</taxon>
        <taxon>Postciliodesmatophora</taxon>
        <taxon>Heterotrichea</taxon>
        <taxon>Heterotrichida</taxon>
        <taxon>Blepharismidae</taxon>
        <taxon>Blepharisma</taxon>
    </lineage>
</organism>
<keyword evidence="5" id="KW-0539">Nucleus</keyword>
<dbReference type="InterPro" id="IPR054300">
    <property type="entry name" value="OB_DPOA2"/>
</dbReference>
<accession>A0AAU9JXT6</accession>
<reference evidence="8" key="1">
    <citation type="submission" date="2021-09" db="EMBL/GenBank/DDBJ databases">
        <authorList>
            <consortium name="AG Swart"/>
            <person name="Singh M."/>
            <person name="Singh A."/>
            <person name="Seah K."/>
            <person name="Emmerich C."/>
        </authorList>
    </citation>
    <scope>NUCLEOTIDE SEQUENCE</scope>
    <source>
        <strain evidence="8">ATCC30299</strain>
    </source>
</reference>
<name>A0AAU9JXT6_9CILI</name>
<evidence type="ECO:0000256" key="5">
    <source>
        <dbReference type="ARBA" id="ARBA00023242"/>
    </source>
</evidence>
<dbReference type="PANTHER" id="PTHR23061:SF12">
    <property type="entry name" value="DNA POLYMERASE ALPHA SUBUNIT B"/>
    <property type="match status" value="1"/>
</dbReference>
<comment type="subcellular location">
    <subcellularLocation>
        <location evidence="1">Nucleus</location>
    </subcellularLocation>
</comment>
<dbReference type="InterPro" id="IPR007185">
    <property type="entry name" value="DNA_pol_a/d/e_bsu"/>
</dbReference>
<evidence type="ECO:0000256" key="3">
    <source>
        <dbReference type="ARBA" id="ARBA00018596"/>
    </source>
</evidence>
<dbReference type="Pfam" id="PF22062">
    <property type="entry name" value="OB_DPOA2"/>
    <property type="match status" value="1"/>
</dbReference>